<dbReference type="PANTHER" id="PTHR39190">
    <property type="entry name" value="FLAGELLAR ASSEMBLY FACTOR FLIW"/>
    <property type="match status" value="1"/>
</dbReference>
<evidence type="ECO:0000313" key="6">
    <source>
        <dbReference type="Proteomes" id="UP001056756"/>
    </source>
</evidence>
<comment type="function">
    <text evidence="4">Acts as an anti-CsrA protein, binds CsrA and prevents it from repressing translation of its target genes, one of which is flagellin. Binds to flagellin and participates in the assembly of the flagellum.</text>
</comment>
<evidence type="ECO:0000256" key="2">
    <source>
        <dbReference type="ARBA" id="ARBA00022795"/>
    </source>
</evidence>
<organism evidence="5 6">
    <name type="scientific">Candidatus Pristimantibacillus lignocellulolyticus</name>
    <dbReference type="NCBI Taxonomy" id="2994561"/>
    <lineage>
        <taxon>Bacteria</taxon>
        <taxon>Bacillati</taxon>
        <taxon>Bacillota</taxon>
        <taxon>Bacilli</taxon>
        <taxon>Bacillales</taxon>
        <taxon>Paenibacillaceae</taxon>
        <taxon>Candidatus Pristimantibacillus</taxon>
    </lineage>
</organism>
<reference evidence="5" key="1">
    <citation type="submission" date="2022-05" db="EMBL/GenBank/DDBJ databases">
        <title>Novel bacterial taxa in a minimal lignocellulolytic consortium and its capacity to transform plastics disclosed by genome-resolved metagenomics.</title>
        <authorList>
            <person name="Rodriguez C.A.D."/>
            <person name="Diaz-Garcia L."/>
            <person name="Herrera K."/>
            <person name="Tarazona N.A."/>
            <person name="Sproer C."/>
            <person name="Overmann J."/>
            <person name="Jimenez D.J."/>
        </authorList>
    </citation>
    <scope>NUCLEOTIDE SEQUENCE</scope>
    <source>
        <strain evidence="5">MAG5</strain>
    </source>
</reference>
<evidence type="ECO:0000256" key="3">
    <source>
        <dbReference type="ARBA" id="ARBA00022845"/>
    </source>
</evidence>
<dbReference type="PANTHER" id="PTHR39190:SF1">
    <property type="entry name" value="FLAGELLAR ASSEMBLY FACTOR FLIW"/>
    <property type="match status" value="1"/>
</dbReference>
<comment type="subunit">
    <text evidence="4">Interacts with translational regulator CsrA and flagellin(s).</text>
</comment>
<keyword evidence="2 4" id="KW-1005">Bacterial flagellum biogenesis</keyword>
<gene>
    <name evidence="4 5" type="primary">fliW</name>
    <name evidence="5" type="ORF">NAG76_07650</name>
</gene>
<dbReference type="SUPFAM" id="SSF141457">
    <property type="entry name" value="BH3618-like"/>
    <property type="match status" value="1"/>
</dbReference>
<dbReference type="Gene3D" id="2.30.290.10">
    <property type="entry name" value="BH3618-like"/>
    <property type="match status" value="1"/>
</dbReference>
<keyword evidence="1 4" id="KW-0963">Cytoplasm</keyword>
<dbReference type="InterPro" id="IPR003775">
    <property type="entry name" value="Flagellar_assembly_factor_FliW"/>
</dbReference>
<dbReference type="InterPro" id="IPR024046">
    <property type="entry name" value="Flagellar_assmbl_FliW_dom_sf"/>
</dbReference>
<proteinExistence type="inferred from homology"/>
<keyword evidence="4" id="KW-0143">Chaperone</keyword>
<dbReference type="Pfam" id="PF02623">
    <property type="entry name" value="FliW"/>
    <property type="match status" value="1"/>
</dbReference>
<keyword evidence="5" id="KW-0969">Cilium</keyword>
<sequence length="154" mass="17284">MGESTISNQIIKSDLYGDIIVEDHQVFHFAQGIVGFSHLKQFALLPDEDTELFVLQSFSEDISLLLVPAALSENNISFHIDESTVEQLGVKHEDELAIFYLLRFIDNSPYINLRAPILVVSTTQKGCQYVVSDDSLSLREPLVLKGERDVSLET</sequence>
<evidence type="ECO:0000256" key="1">
    <source>
        <dbReference type="ARBA" id="ARBA00022490"/>
    </source>
</evidence>
<dbReference type="EMBL" id="CP097899">
    <property type="protein sequence ID" value="URN96093.1"/>
    <property type="molecule type" value="Genomic_DNA"/>
</dbReference>
<comment type="similarity">
    <text evidence="4">Belongs to the FliW family.</text>
</comment>
<evidence type="ECO:0000256" key="4">
    <source>
        <dbReference type="HAMAP-Rule" id="MF_01185"/>
    </source>
</evidence>
<keyword evidence="5" id="KW-0282">Flagellum</keyword>
<dbReference type="GO" id="GO:0006417">
    <property type="term" value="P:regulation of translation"/>
    <property type="evidence" value="ECO:0007669"/>
    <property type="project" value="UniProtKB-KW"/>
</dbReference>
<dbReference type="GO" id="GO:0005737">
    <property type="term" value="C:cytoplasm"/>
    <property type="evidence" value="ECO:0007669"/>
    <property type="project" value="UniProtKB-SubCell"/>
</dbReference>
<evidence type="ECO:0000313" key="5">
    <source>
        <dbReference type="EMBL" id="URN96093.1"/>
    </source>
</evidence>
<accession>A0A9J6ZIS5</accession>
<protein>
    <recommendedName>
        <fullName evidence="4">Flagellar assembly factor FliW</fullName>
    </recommendedName>
</protein>
<name>A0A9J6ZIS5_9BACL</name>
<dbReference type="KEGG" id="plig:NAG76_07650"/>
<dbReference type="HAMAP" id="MF_01185">
    <property type="entry name" value="FliW"/>
    <property type="match status" value="1"/>
</dbReference>
<dbReference type="GO" id="GO:0044780">
    <property type="term" value="P:bacterial-type flagellum assembly"/>
    <property type="evidence" value="ECO:0007669"/>
    <property type="project" value="UniProtKB-UniRule"/>
</dbReference>
<dbReference type="AlphaFoldDB" id="A0A9J6ZIS5"/>
<dbReference type="Proteomes" id="UP001056756">
    <property type="component" value="Chromosome"/>
</dbReference>
<keyword evidence="3 4" id="KW-0810">Translation regulation</keyword>
<comment type="subcellular location">
    <subcellularLocation>
        <location evidence="4">Cytoplasm</location>
    </subcellularLocation>
</comment>
<keyword evidence="5" id="KW-0966">Cell projection</keyword>